<accession>A0AAD3TC39</accession>
<feature type="region of interest" description="Disordered" evidence="1">
    <location>
        <begin position="1"/>
        <end position="81"/>
    </location>
</feature>
<dbReference type="Proteomes" id="UP001279734">
    <property type="component" value="Unassembled WGS sequence"/>
</dbReference>
<sequence length="98" mass="10420">MSSRTAQTVSRAANSKTGSNLAQHHQKAAVNQHKIGNVATSVSPPPHMPAGQKRSSNVMDQQNVAQKQNQPPCAPSTAQQFRRTAGFKQALTLGNISC</sequence>
<protein>
    <submittedName>
        <fullName evidence="2">Uncharacterized protein</fullName>
    </submittedName>
</protein>
<name>A0AAD3TC39_NEPGR</name>
<gene>
    <name evidence="2" type="ORF">Nepgr_028311</name>
</gene>
<reference evidence="2" key="1">
    <citation type="submission" date="2023-05" db="EMBL/GenBank/DDBJ databases">
        <title>Nepenthes gracilis genome sequencing.</title>
        <authorList>
            <person name="Fukushima K."/>
        </authorList>
    </citation>
    <scope>NUCLEOTIDE SEQUENCE</scope>
    <source>
        <strain evidence="2">SING2019-196</strain>
    </source>
</reference>
<organism evidence="2 3">
    <name type="scientific">Nepenthes gracilis</name>
    <name type="common">Slender pitcher plant</name>
    <dbReference type="NCBI Taxonomy" id="150966"/>
    <lineage>
        <taxon>Eukaryota</taxon>
        <taxon>Viridiplantae</taxon>
        <taxon>Streptophyta</taxon>
        <taxon>Embryophyta</taxon>
        <taxon>Tracheophyta</taxon>
        <taxon>Spermatophyta</taxon>
        <taxon>Magnoliopsida</taxon>
        <taxon>eudicotyledons</taxon>
        <taxon>Gunneridae</taxon>
        <taxon>Pentapetalae</taxon>
        <taxon>Caryophyllales</taxon>
        <taxon>Nepenthaceae</taxon>
        <taxon>Nepenthes</taxon>
    </lineage>
</organism>
<dbReference type="EMBL" id="BSYO01000031">
    <property type="protein sequence ID" value="GMH26468.1"/>
    <property type="molecule type" value="Genomic_DNA"/>
</dbReference>
<keyword evidence="3" id="KW-1185">Reference proteome</keyword>
<evidence type="ECO:0000313" key="3">
    <source>
        <dbReference type="Proteomes" id="UP001279734"/>
    </source>
</evidence>
<feature type="compositionally biased region" description="Polar residues" evidence="1">
    <location>
        <begin position="53"/>
        <end position="81"/>
    </location>
</feature>
<dbReference type="AlphaFoldDB" id="A0AAD3TC39"/>
<evidence type="ECO:0000313" key="2">
    <source>
        <dbReference type="EMBL" id="GMH26468.1"/>
    </source>
</evidence>
<evidence type="ECO:0000256" key="1">
    <source>
        <dbReference type="SAM" id="MobiDB-lite"/>
    </source>
</evidence>
<feature type="compositionally biased region" description="Polar residues" evidence="1">
    <location>
        <begin position="1"/>
        <end position="23"/>
    </location>
</feature>
<comment type="caution">
    <text evidence="2">The sequence shown here is derived from an EMBL/GenBank/DDBJ whole genome shotgun (WGS) entry which is preliminary data.</text>
</comment>
<proteinExistence type="predicted"/>